<dbReference type="AlphaFoldDB" id="A0A6G1I6A2"/>
<organism evidence="1 2">
    <name type="scientific">Trichodelitschia bisporula</name>
    <dbReference type="NCBI Taxonomy" id="703511"/>
    <lineage>
        <taxon>Eukaryota</taxon>
        <taxon>Fungi</taxon>
        <taxon>Dikarya</taxon>
        <taxon>Ascomycota</taxon>
        <taxon>Pezizomycotina</taxon>
        <taxon>Dothideomycetes</taxon>
        <taxon>Dothideomycetes incertae sedis</taxon>
        <taxon>Phaeotrichales</taxon>
        <taxon>Phaeotrichaceae</taxon>
        <taxon>Trichodelitschia</taxon>
    </lineage>
</organism>
<sequence>MPRDRECAAPHRTRATSRFSLCGALDIFGGKWDRYCCSAGRHRRCEGLVMVLKLQTVFSHDLFGRHSVFTIYEAVQDQHELKISPPANAPQQPPRSCESCFSDCDSAAVPHPDRWRPVSAFQAAAGGACPPPHGGYFMTRHPKSHAYHPPSFVFLVALSNIPFAHAYPSLLTHSPTTAPTH</sequence>
<dbReference type="EMBL" id="ML996689">
    <property type="protein sequence ID" value="KAF2403810.1"/>
    <property type="molecule type" value="Genomic_DNA"/>
</dbReference>
<accession>A0A6G1I6A2</accession>
<reference evidence="1" key="1">
    <citation type="journal article" date="2020" name="Stud. Mycol.">
        <title>101 Dothideomycetes genomes: a test case for predicting lifestyles and emergence of pathogens.</title>
        <authorList>
            <person name="Haridas S."/>
            <person name="Albert R."/>
            <person name="Binder M."/>
            <person name="Bloem J."/>
            <person name="Labutti K."/>
            <person name="Salamov A."/>
            <person name="Andreopoulos B."/>
            <person name="Baker S."/>
            <person name="Barry K."/>
            <person name="Bills G."/>
            <person name="Bluhm B."/>
            <person name="Cannon C."/>
            <person name="Castanera R."/>
            <person name="Culley D."/>
            <person name="Daum C."/>
            <person name="Ezra D."/>
            <person name="Gonzalez J."/>
            <person name="Henrissat B."/>
            <person name="Kuo A."/>
            <person name="Liang C."/>
            <person name="Lipzen A."/>
            <person name="Lutzoni F."/>
            <person name="Magnuson J."/>
            <person name="Mondo S."/>
            <person name="Nolan M."/>
            <person name="Ohm R."/>
            <person name="Pangilinan J."/>
            <person name="Park H.-J."/>
            <person name="Ramirez L."/>
            <person name="Alfaro M."/>
            <person name="Sun H."/>
            <person name="Tritt A."/>
            <person name="Yoshinaga Y."/>
            <person name="Zwiers L.-H."/>
            <person name="Turgeon B."/>
            <person name="Goodwin S."/>
            <person name="Spatafora J."/>
            <person name="Crous P."/>
            <person name="Grigoriev I."/>
        </authorList>
    </citation>
    <scope>NUCLEOTIDE SEQUENCE</scope>
    <source>
        <strain evidence="1">CBS 262.69</strain>
    </source>
</reference>
<proteinExistence type="predicted"/>
<dbReference type="Proteomes" id="UP000799640">
    <property type="component" value="Unassembled WGS sequence"/>
</dbReference>
<evidence type="ECO:0000313" key="1">
    <source>
        <dbReference type="EMBL" id="KAF2403810.1"/>
    </source>
</evidence>
<evidence type="ECO:0000313" key="2">
    <source>
        <dbReference type="Proteomes" id="UP000799640"/>
    </source>
</evidence>
<protein>
    <submittedName>
        <fullName evidence="1">Uncharacterized protein</fullName>
    </submittedName>
</protein>
<name>A0A6G1I6A2_9PEZI</name>
<gene>
    <name evidence="1" type="ORF">EJ06DRAFT_294491</name>
</gene>
<keyword evidence="2" id="KW-1185">Reference proteome</keyword>